<keyword evidence="1" id="KW-0472">Membrane</keyword>
<evidence type="ECO:0000313" key="2">
    <source>
        <dbReference type="EMBL" id="GAH81701.1"/>
    </source>
</evidence>
<evidence type="ECO:0000256" key="1">
    <source>
        <dbReference type="SAM" id="Phobius"/>
    </source>
</evidence>
<comment type="caution">
    <text evidence="2">The sequence shown here is derived from an EMBL/GenBank/DDBJ whole genome shotgun (WGS) entry which is preliminary data.</text>
</comment>
<dbReference type="EMBL" id="BARU01042146">
    <property type="protein sequence ID" value="GAH81701.1"/>
    <property type="molecule type" value="Genomic_DNA"/>
</dbReference>
<protein>
    <submittedName>
        <fullName evidence="2">Uncharacterized protein</fullName>
    </submittedName>
</protein>
<keyword evidence="1" id="KW-0812">Transmembrane</keyword>
<gene>
    <name evidence="2" type="ORF">S03H2_64822</name>
</gene>
<accession>X1IH03</accession>
<feature type="non-terminal residue" evidence="2">
    <location>
        <position position="92"/>
    </location>
</feature>
<organism evidence="2">
    <name type="scientific">marine sediment metagenome</name>
    <dbReference type="NCBI Taxonomy" id="412755"/>
    <lineage>
        <taxon>unclassified sequences</taxon>
        <taxon>metagenomes</taxon>
        <taxon>ecological metagenomes</taxon>
    </lineage>
</organism>
<keyword evidence="1" id="KW-1133">Transmembrane helix</keyword>
<feature type="transmembrane region" description="Helical" evidence="1">
    <location>
        <begin position="6"/>
        <end position="24"/>
    </location>
</feature>
<dbReference type="AlphaFoldDB" id="X1IH03"/>
<name>X1IH03_9ZZZZ</name>
<reference evidence="2" key="1">
    <citation type="journal article" date="2014" name="Front. Microbiol.">
        <title>High frequency of phylogenetically diverse reductive dehalogenase-homologous genes in deep subseafloor sedimentary metagenomes.</title>
        <authorList>
            <person name="Kawai M."/>
            <person name="Futagami T."/>
            <person name="Toyoda A."/>
            <person name="Takaki Y."/>
            <person name="Nishi S."/>
            <person name="Hori S."/>
            <person name="Arai W."/>
            <person name="Tsubouchi T."/>
            <person name="Morono Y."/>
            <person name="Uchiyama I."/>
            <person name="Ito T."/>
            <person name="Fujiyama A."/>
            <person name="Inagaki F."/>
            <person name="Takami H."/>
        </authorList>
    </citation>
    <scope>NUCLEOTIDE SEQUENCE</scope>
    <source>
        <strain evidence="2">Expedition CK06-06</strain>
    </source>
</reference>
<sequence>MPVYFWAIGITFLILGIIILIYAYRKYKAGGYSKTTVSEDILEDFIRKYEIDEVVFAYSDVSHEEVMHKASRALAAGANYRLISGKFTQIKS</sequence>
<proteinExistence type="predicted"/>